<evidence type="ECO:0000313" key="2">
    <source>
        <dbReference type="Proteomes" id="UP000001060"/>
    </source>
</evidence>
<gene>
    <name evidence="1" type="ordered locus">LLO_1648</name>
</gene>
<dbReference type="GeneID" id="40925869"/>
<dbReference type="OrthoDB" id="5638364at2"/>
<protein>
    <submittedName>
        <fullName evidence="1">Uncharacterized protein</fullName>
    </submittedName>
</protein>
<dbReference type="RefSeq" id="WP_003637154.1">
    <property type="nucleotide sequence ID" value="NC_013861.1"/>
</dbReference>
<name>D3HSY2_LEGLN</name>
<dbReference type="HOGENOM" id="CLU_142916_0_0_6"/>
<proteinExistence type="predicted"/>
<dbReference type="KEGG" id="llo:LLO_1648"/>
<organism evidence="1 2">
    <name type="scientific">Legionella longbeachae serogroup 1 (strain NSW150)</name>
    <dbReference type="NCBI Taxonomy" id="661367"/>
    <lineage>
        <taxon>Bacteria</taxon>
        <taxon>Pseudomonadati</taxon>
        <taxon>Pseudomonadota</taxon>
        <taxon>Gammaproteobacteria</taxon>
        <taxon>Legionellales</taxon>
        <taxon>Legionellaceae</taxon>
        <taxon>Legionella</taxon>
    </lineage>
</organism>
<dbReference type="AlphaFoldDB" id="D3HSY2"/>
<keyword evidence="2" id="KW-1185">Reference proteome</keyword>
<reference evidence="1 2" key="1">
    <citation type="journal article" date="2010" name="PLoS Genet.">
        <title>Analysis of the Legionella longbeachae genome and transcriptome uncovers unique strategies to cause Legionnaires' disease.</title>
        <authorList>
            <person name="Cazalet C."/>
            <person name="Gomez-Valero L."/>
            <person name="Rusniok C."/>
            <person name="Lomma M."/>
            <person name="Dervins-Ravault D."/>
            <person name="Newton H."/>
            <person name="Sansom F."/>
            <person name="Jarraud S."/>
            <person name="Zidane N."/>
            <person name="Ma L."/>
            <person name="Bouchier C."/>
            <person name="Etienne J."/>
            <person name="Hartland E."/>
            <person name="Buchrieser C."/>
        </authorList>
    </citation>
    <scope>NUCLEOTIDE SEQUENCE [LARGE SCALE GENOMIC DNA]</scope>
    <source>
        <strain evidence="1 2">NSW150</strain>
    </source>
</reference>
<dbReference type="Proteomes" id="UP000001060">
    <property type="component" value="Chromosome"/>
</dbReference>
<sequence length="158" mass="19198">MKINITKKEYRTLLDMLYIADWVLHSHTIKETKHNEYEALKQKFLSYFKEMEADDQIEFSTELNEYFEKTQYEELLIKKFIEPYESKLFWDELMHRLSERDVIHAMGIEQYKKMDPMERMRKVEEAKAQYANDFEKHGVEHLKLYLTGLGRSISNTNK</sequence>
<dbReference type="EMBL" id="FN650140">
    <property type="protein sequence ID" value="CBJ12022.1"/>
    <property type="molecule type" value="Genomic_DNA"/>
</dbReference>
<dbReference type="eggNOG" id="ENOG50335QY">
    <property type="taxonomic scope" value="Bacteria"/>
</dbReference>
<evidence type="ECO:0000313" key="1">
    <source>
        <dbReference type="EMBL" id="CBJ12022.1"/>
    </source>
</evidence>
<accession>D3HSY2</accession>